<reference evidence="2 3" key="1">
    <citation type="submission" date="2020-04" db="EMBL/GenBank/DDBJ databases">
        <authorList>
            <person name="De Canck E."/>
        </authorList>
    </citation>
    <scope>NUCLEOTIDE SEQUENCE [LARGE SCALE GENOMIC DNA]</scope>
    <source>
        <strain evidence="2 3">LMG 29739</strain>
    </source>
</reference>
<name>A0A6J5ESC1_9BURK</name>
<dbReference type="PIRSF" id="PIRSF033328">
    <property type="entry name" value="Phest_Mll4975"/>
    <property type="match status" value="1"/>
</dbReference>
<keyword evidence="3" id="KW-1185">Reference proteome</keyword>
<organism evidence="2 3">
    <name type="scientific">Paraburkholderia solisilvae</name>
    <dbReference type="NCBI Taxonomy" id="624376"/>
    <lineage>
        <taxon>Bacteria</taxon>
        <taxon>Pseudomonadati</taxon>
        <taxon>Pseudomonadota</taxon>
        <taxon>Betaproteobacteria</taxon>
        <taxon>Burkholderiales</taxon>
        <taxon>Burkholderiaceae</taxon>
        <taxon>Paraburkholderia</taxon>
    </lineage>
</organism>
<evidence type="ECO:0000313" key="2">
    <source>
        <dbReference type="EMBL" id="CAB3768844.1"/>
    </source>
</evidence>
<sequence>MSAARADMQGGDAATDAATPTGSATNWSAAARFAIYYAPPRASGWWDAGSAWLGRDAERAFSAHEADAEYPLLSRARAELTHAPRRYGWHGTLVAPFRLADGVRPADLVDAAQRWAQTRTGFALPVEAATLGNFVALRPAGAEADARMRELAADALRRFAPLRAAPAAADLERRLAAPLTERQRALLVEWGYPYVFDEFRFHMTLSNSLDSAQDRETIVAWWHRQVQRLGPLPVDGIALFVEPAPGEPFVVWQRCVFKSVEGR</sequence>
<accession>A0A6J5ESC1</accession>
<dbReference type="AlphaFoldDB" id="A0A6J5ESC1"/>
<evidence type="ECO:0008006" key="4">
    <source>
        <dbReference type="Google" id="ProtNLM"/>
    </source>
</evidence>
<evidence type="ECO:0000256" key="1">
    <source>
        <dbReference type="SAM" id="MobiDB-lite"/>
    </source>
</evidence>
<gene>
    <name evidence="2" type="ORF">LMG29739_05398</name>
</gene>
<dbReference type="Pfam" id="PF06299">
    <property type="entry name" value="DUF1045"/>
    <property type="match status" value="1"/>
</dbReference>
<feature type="region of interest" description="Disordered" evidence="1">
    <location>
        <begin position="1"/>
        <end position="22"/>
    </location>
</feature>
<proteinExistence type="predicted"/>
<dbReference type="Proteomes" id="UP000494329">
    <property type="component" value="Unassembled WGS sequence"/>
</dbReference>
<evidence type="ECO:0000313" key="3">
    <source>
        <dbReference type="Proteomes" id="UP000494329"/>
    </source>
</evidence>
<dbReference type="InterPro" id="IPR009389">
    <property type="entry name" value="DUF1045"/>
</dbReference>
<protein>
    <recommendedName>
        <fullName evidence="4">Phosphonate metabolism protein</fullName>
    </recommendedName>
</protein>
<dbReference type="EMBL" id="CADIKF010000059">
    <property type="protein sequence ID" value="CAB3768844.1"/>
    <property type="molecule type" value="Genomic_DNA"/>
</dbReference>